<gene>
    <name evidence="1" type="ORF">NIIDMKKI_78710</name>
</gene>
<dbReference type="AlphaFoldDB" id="A0A7G1IS98"/>
<evidence type="ECO:0000313" key="1">
    <source>
        <dbReference type="EMBL" id="BCI92665.1"/>
    </source>
</evidence>
<proteinExistence type="predicted"/>
<accession>A0A7G1IS98</accession>
<keyword evidence="2" id="KW-1185">Reference proteome</keyword>
<dbReference type="EMBL" id="AP023343">
    <property type="protein sequence ID" value="BCI92665.1"/>
    <property type="molecule type" value="Genomic_DNA"/>
</dbReference>
<sequence>MKEQDAFVSDASVIGCVGTLIVATRGADGPGEVILSVRGTREAFLARSDEPLPKGTNVLVVGVRGARTVIVEPWTEMVTTELFS</sequence>
<dbReference type="InterPro" id="IPR012340">
    <property type="entry name" value="NA-bd_OB-fold"/>
</dbReference>
<evidence type="ECO:0008006" key="3">
    <source>
        <dbReference type="Google" id="ProtNLM"/>
    </source>
</evidence>
<dbReference type="Gene3D" id="2.40.50.140">
    <property type="entry name" value="Nucleic acid-binding proteins"/>
    <property type="match status" value="1"/>
</dbReference>
<organism evidence="1 2">
    <name type="scientific">Mycobacterium kansasii</name>
    <dbReference type="NCBI Taxonomy" id="1768"/>
    <lineage>
        <taxon>Bacteria</taxon>
        <taxon>Bacillati</taxon>
        <taxon>Actinomycetota</taxon>
        <taxon>Actinomycetes</taxon>
        <taxon>Mycobacteriales</taxon>
        <taxon>Mycobacteriaceae</taxon>
        <taxon>Mycobacterium</taxon>
    </lineage>
</organism>
<name>A0A7G1IS98_MYCKA</name>
<evidence type="ECO:0000313" key="2">
    <source>
        <dbReference type="Proteomes" id="UP000516380"/>
    </source>
</evidence>
<reference evidence="1 2" key="1">
    <citation type="submission" date="2020-07" db="EMBL/GenBank/DDBJ databases">
        <title>Mycobacterium kansasii (former subtype) with zoonotic potential isolated from diseased indoor pet cat, Japan.</title>
        <authorList>
            <person name="Fukano H."/>
            <person name="Terazono T."/>
            <person name="Hoshino Y."/>
        </authorList>
    </citation>
    <scope>NUCLEOTIDE SEQUENCE [LARGE SCALE GENOMIC DNA]</scope>
    <source>
        <strain evidence="1 2">Kuro-I</strain>
    </source>
</reference>
<protein>
    <recommendedName>
        <fullName evidence="3">NfeD-like C-terminal domain-containing protein</fullName>
    </recommendedName>
</protein>
<dbReference type="Proteomes" id="UP000516380">
    <property type="component" value="Chromosome"/>
</dbReference>